<sequence>PASKRGPSALSKCRKSDVVSSGWFILESKEWRPNRLQVPLYHLVLVRKERSYGIDRCIVLSKLQAFLPEIDQQNKLLAKEMAQGQGLKYNIEQEDNTNEKPVIEMVLLTLESIDVEWMIVEFCIDFFMASFRKAVNVAKLFSRMENEEDIVAKQVGELGEAGIFNLVISNDIDGTMAHLKQAPNDLGKRDIVGATPLHIAFLYQHFELGIRIVNAYPVAKSYKYVLQTYEDRGSAISPYRGENILHIAIVHRCLPVIKWLVVAAPDLLDAETTGSFFAPGEPCYLGGYPLLFALSSVQLDAAQFILKEAEKATSKSNIMMKDRHGNNALHLAVVHDQPSVYDFVIRHAMAQFMYACPKEFDPLDSSTSYNLPQFLKKLQEDDIVVFNNFLFHYNNDLLTPLTLAAAMGKSTMFQHILNAQTSTAWMYGPVTARMIPLRDFEELDHTILDTNDKLQKRHLKTAIECLCSYLLLSSCIPKTIAAQQEVMTARLEMIDTFQVKTLLDKKWKFVGVALFHRACIRHVLFTIILTLTTLYPEHYRDEAFGISSIGIPLLAELYVMIETLGKVYHEFQDINRHGLRDYSNDTGAALVDDILKISQIFTVFGAMFARCSRHYFIEDGFLAGALLCAYLHMFFFLYGFRSTGPFIVMIHRMLFSDVVRFTLVYLSILLGFGSSLYVIVDAREGLHQLGERMKSLLLAAFAATFNFDEYKLSRMPIPAQLFIFLYMVLVVIVLINLLIAMMGNTYDTIIDRAEQRWYAERVNIMAILSIGISEENRIKSRLKYAVELGDGVGKARYLQVELVNPEQWRQNEANYDHLVLPPIQPEPNQPPIPPPTTMRPTASAMPPLSKAISPPTLAMSPPTLAMPPPTTAISPPATAISPPTSATSPETIAITPLPTISPATATPLSAITAPLPAYSRALSNPKNASTQTDAVKTKDGGTSTLTSKENVFQVKVDDYSKGLDLTTITNIKLRHRLANLKRRSMDRIFSRLSVPRGASLHVPRSNNEDIVAKQVLEMNSGLLNLVSSNDLLGVMAHLKSSESDLEKRDIVGATPLHFAFLIQKFEIGQAIVNAYPVSKGYKYALMTYEDRGNAISPYRGENILHIAIVHRNIQVIKWLVEAVPDLLDAETTGSFFAPGEACYLGGSPLLFALSSNQIEAARVILNATTTAAKNSRAAKTSITMHDLHGNNALHMAVVHDLPQVYDFAIRHAMAKNLYACPSNFDPNQIDEAYNLPSFLKKLKAKDGVDFNLFLRKVNEDYLSPLTLAAALGKIRMFQHILNAQTTVAWIYGPVTAKMIPLRDFEERYYPALLAESSSKNSSVVCPASADTFTELTMTATSLARQRKSTKTAVECLCSYFLLSQCIPKTQTARSEVMRGRLEIISTFEVKTLLDKKWKFVGATMFYRALVRHVVYTIIFTVSTFLDNSYRSNDSNNLQDSWLIITLECYVVLETFLRFLQEIKEIIYHGFRSYFEDTGAAMLENILRLSQVALILGAVICRGCQDFFDEDAFIAGALLCTYVYNFFFLYGFRSTGPFIVMIHRILLNDVIRFIVVYTSILFGFGTSLYVMVDSRAGFEAFLGRLKSLLLAAFAATFTFDEYRTSRMPIPAQIFIFLYMVFVVIVLLNLLIAMMANSYDSIIDGAEQRWYAERANLISSMSNGLSHRERTHNRLKYAAELEIGSEKQRFLQVEFVHGEEWRDNDKNEIQIHDKNDEIRDKNLVAESPKSKLKRLNGPPVQIQDGDIQEQFQQQNQLNEQAEASGATSNELEKSLYKLQHDFIDYFATHTFDTYDGPDNREALALLHLTMEKMELMTTAEGVTWQDREIRFDISSQAMQLRKGEIAIDAINSVEDTKGNNGDRGSLEITNLRLLWASHRSSRTNLSIGYSCIQSLKIRTATSKLRGSTQALYIMTKYANSRFEFIFTSLVKASPRLFTTIQAVFRSYETTKLYRDLKLRGAIIQDKELRLLPHEQVYTKVIGVWNLSSDQGNLGTFFVTNIRLVWHANLAENFNVSMPYMQIKSARIRNSKFGPALVIETSQASGGYVLGFRVDPAEKLTEVFKEIKSLHSVFSINPIYGVDYTIEEKPASLEFLKQPRKIDDVEIVNEESSSIDAFAAYYAATNKNQDRAVVYSKEIGLAIESLPEGIALRDLWYVN</sequence>
<organism evidence="11 12">
    <name type="scientific">Thraustotheca clavata</name>
    <dbReference type="NCBI Taxonomy" id="74557"/>
    <lineage>
        <taxon>Eukaryota</taxon>
        <taxon>Sar</taxon>
        <taxon>Stramenopiles</taxon>
        <taxon>Oomycota</taxon>
        <taxon>Saprolegniomycetes</taxon>
        <taxon>Saprolegniales</taxon>
        <taxon>Achlyaceae</taxon>
        <taxon>Thraustotheca</taxon>
    </lineage>
</organism>
<keyword evidence="7" id="KW-0966">Cell projection</keyword>
<evidence type="ECO:0000256" key="8">
    <source>
        <dbReference type="SAM" id="MobiDB-lite"/>
    </source>
</evidence>
<feature type="transmembrane region" description="Helical" evidence="9">
    <location>
        <begin position="1405"/>
        <end position="1425"/>
    </location>
</feature>
<evidence type="ECO:0000256" key="7">
    <source>
        <dbReference type="ARBA" id="ARBA00023273"/>
    </source>
</evidence>
<evidence type="ECO:0000256" key="1">
    <source>
        <dbReference type="ARBA" id="ARBA00004138"/>
    </source>
</evidence>
<comment type="similarity">
    <text evidence="3">Belongs to the BBS5 family.</text>
</comment>
<evidence type="ECO:0000256" key="4">
    <source>
        <dbReference type="ARBA" id="ARBA00022490"/>
    </source>
</evidence>
<evidence type="ECO:0000256" key="2">
    <source>
        <dbReference type="ARBA" id="ARBA00004245"/>
    </source>
</evidence>
<proteinExistence type="inferred from homology"/>
<dbReference type="InterPro" id="IPR006606">
    <property type="entry name" value="BBL5"/>
</dbReference>
<evidence type="ECO:0000256" key="9">
    <source>
        <dbReference type="SAM" id="Phobius"/>
    </source>
</evidence>
<keyword evidence="4" id="KW-0963">Cytoplasm</keyword>
<dbReference type="InterPro" id="IPR002110">
    <property type="entry name" value="Ankyrin_rpt"/>
</dbReference>
<dbReference type="SMART" id="SM00248">
    <property type="entry name" value="ANK"/>
    <property type="match status" value="7"/>
</dbReference>
<evidence type="ECO:0000256" key="5">
    <source>
        <dbReference type="ARBA" id="ARBA00023069"/>
    </source>
</evidence>
<dbReference type="Proteomes" id="UP000243217">
    <property type="component" value="Unassembled WGS sequence"/>
</dbReference>
<evidence type="ECO:0000313" key="11">
    <source>
        <dbReference type="EMBL" id="OQS07386.1"/>
    </source>
</evidence>
<accession>A0A1W0AAS0</accession>
<evidence type="ECO:0000256" key="6">
    <source>
        <dbReference type="ARBA" id="ARBA00023212"/>
    </source>
</evidence>
<feature type="transmembrane region" description="Helical" evidence="9">
    <location>
        <begin position="717"/>
        <end position="739"/>
    </location>
</feature>
<keyword evidence="9" id="KW-1133">Transmembrane helix</keyword>
<keyword evidence="12" id="KW-1185">Reference proteome</keyword>
<feature type="non-terminal residue" evidence="11">
    <location>
        <position position="1"/>
    </location>
</feature>
<comment type="caution">
    <text evidence="11">The sequence shown here is derived from an EMBL/GenBank/DDBJ whole genome shotgun (WGS) entry which is preliminary data.</text>
</comment>
<feature type="transmembrane region" description="Helical" evidence="9">
    <location>
        <begin position="620"/>
        <end position="640"/>
    </location>
</feature>
<feature type="region of interest" description="Disordered" evidence="8">
    <location>
        <begin position="922"/>
        <end position="943"/>
    </location>
</feature>
<dbReference type="GO" id="GO:0060271">
    <property type="term" value="P:cilium assembly"/>
    <property type="evidence" value="ECO:0007669"/>
    <property type="project" value="TreeGrafter"/>
</dbReference>
<gene>
    <name evidence="11" type="ORF">THRCLA_00601</name>
</gene>
<feature type="domain" description="BBSome complex member BBS5 PH" evidence="10">
    <location>
        <begin position="1842"/>
        <end position="1896"/>
    </location>
</feature>
<keyword evidence="9" id="KW-0472">Membrane</keyword>
<feature type="transmembrane region" description="Helical" evidence="9">
    <location>
        <begin position="1552"/>
        <end position="1571"/>
    </location>
</feature>
<keyword evidence="5" id="KW-0969">Cilium</keyword>
<evidence type="ECO:0000259" key="10">
    <source>
        <dbReference type="SMART" id="SM00683"/>
    </source>
</evidence>
<keyword evidence="6" id="KW-0206">Cytoskeleton</keyword>
<keyword evidence="9" id="KW-0812">Transmembrane</keyword>
<dbReference type="SMART" id="SM00683">
    <property type="entry name" value="DM16"/>
    <property type="match status" value="2"/>
</dbReference>
<dbReference type="EMBL" id="JNBS01000243">
    <property type="protein sequence ID" value="OQS07386.1"/>
    <property type="molecule type" value="Genomic_DNA"/>
</dbReference>
<dbReference type="PANTHER" id="PTHR21351:SF0">
    <property type="entry name" value="BARDET-BIEDL SYNDROME 5 PROTEIN"/>
    <property type="match status" value="1"/>
</dbReference>
<dbReference type="OrthoDB" id="533508at2759"/>
<dbReference type="SUPFAM" id="SSF48403">
    <property type="entry name" value="Ankyrin repeat"/>
    <property type="match status" value="2"/>
</dbReference>
<dbReference type="PANTHER" id="PTHR21351">
    <property type="entry name" value="BARDET-BIEDL SYNDROME PROTEIN 5"/>
    <property type="match status" value="1"/>
</dbReference>
<comment type="subcellular location">
    <subcellularLocation>
        <location evidence="1">Cell projection</location>
        <location evidence="1">Cilium</location>
    </subcellularLocation>
    <subcellularLocation>
        <location evidence="2">Cytoplasm</location>
        <location evidence="2">Cytoskeleton</location>
    </subcellularLocation>
</comment>
<feature type="transmembrane region" description="Helical" evidence="9">
    <location>
        <begin position="661"/>
        <end position="680"/>
    </location>
</feature>
<dbReference type="InterPro" id="IPR027921">
    <property type="entry name" value="NOPCHAP1"/>
</dbReference>
<dbReference type="GO" id="GO:0032266">
    <property type="term" value="F:phosphatidylinositol-3-phosphate binding"/>
    <property type="evidence" value="ECO:0007669"/>
    <property type="project" value="TreeGrafter"/>
</dbReference>
<dbReference type="InterPro" id="IPR014003">
    <property type="entry name" value="BBS5_PH"/>
</dbReference>
<dbReference type="GO" id="GO:0000492">
    <property type="term" value="P:box C/D snoRNP assembly"/>
    <property type="evidence" value="ECO:0007669"/>
    <property type="project" value="InterPro"/>
</dbReference>
<protein>
    <submittedName>
        <fullName evidence="11">Bardet-Biedl syndrome 5 protein</fullName>
    </submittedName>
</protein>
<feature type="transmembrane region" description="Helical" evidence="9">
    <location>
        <begin position="1440"/>
        <end position="1459"/>
    </location>
</feature>
<evidence type="ECO:0000313" key="12">
    <source>
        <dbReference type="Proteomes" id="UP000243217"/>
    </source>
</evidence>
<feature type="domain" description="BBSome complex member BBS5 PH" evidence="10">
    <location>
        <begin position="1972"/>
        <end position="2026"/>
    </location>
</feature>
<dbReference type="STRING" id="74557.A0A1W0AAS0"/>
<dbReference type="Pfam" id="PF15370">
    <property type="entry name" value="NOPCHAP1"/>
    <property type="match status" value="1"/>
</dbReference>
<evidence type="ECO:0000256" key="3">
    <source>
        <dbReference type="ARBA" id="ARBA00005822"/>
    </source>
</evidence>
<feature type="transmembrane region" description="Helical" evidence="9">
    <location>
        <begin position="1610"/>
        <end position="1634"/>
    </location>
</feature>
<dbReference type="GO" id="GO:0034464">
    <property type="term" value="C:BBSome"/>
    <property type="evidence" value="ECO:0007669"/>
    <property type="project" value="InterPro"/>
</dbReference>
<name>A0A1W0AAS0_9STRA</name>
<dbReference type="GO" id="GO:0036064">
    <property type="term" value="C:ciliary basal body"/>
    <property type="evidence" value="ECO:0007669"/>
    <property type="project" value="TreeGrafter"/>
</dbReference>
<feature type="transmembrane region" description="Helical" evidence="9">
    <location>
        <begin position="1511"/>
        <end position="1531"/>
    </location>
</feature>
<dbReference type="Gene3D" id="1.25.40.20">
    <property type="entry name" value="Ankyrin repeat-containing domain"/>
    <property type="match status" value="2"/>
</dbReference>
<dbReference type="Pfam" id="PF07289">
    <property type="entry name" value="BBL5"/>
    <property type="match status" value="1"/>
</dbReference>
<dbReference type="InterPro" id="IPR036770">
    <property type="entry name" value="Ankyrin_rpt-contain_sf"/>
</dbReference>
<reference evidence="11 12" key="1">
    <citation type="journal article" date="2014" name="Genome Biol. Evol.">
        <title>The secreted proteins of Achlya hypogyna and Thraustotheca clavata identify the ancestral oomycete secretome and reveal gene acquisitions by horizontal gene transfer.</title>
        <authorList>
            <person name="Misner I."/>
            <person name="Blouin N."/>
            <person name="Leonard G."/>
            <person name="Richards T.A."/>
            <person name="Lane C.E."/>
        </authorList>
    </citation>
    <scope>NUCLEOTIDE SEQUENCE [LARGE SCALE GENOMIC DNA]</scope>
    <source>
        <strain evidence="11 12">ATCC 34112</strain>
    </source>
</reference>